<evidence type="ECO:0000313" key="12">
    <source>
        <dbReference type="Proteomes" id="UP000631114"/>
    </source>
</evidence>
<dbReference type="GO" id="GO:0016020">
    <property type="term" value="C:membrane"/>
    <property type="evidence" value="ECO:0007669"/>
    <property type="project" value="UniProtKB-SubCell"/>
</dbReference>
<keyword evidence="5" id="KW-0677">Repeat</keyword>
<dbReference type="OrthoDB" id="4062651at2759"/>
<dbReference type="Pfam" id="PF00560">
    <property type="entry name" value="LRR_1"/>
    <property type="match status" value="2"/>
</dbReference>
<dbReference type="PROSITE" id="PS50011">
    <property type="entry name" value="PROTEIN_KINASE_DOM"/>
    <property type="match status" value="1"/>
</dbReference>
<reference evidence="11 12" key="1">
    <citation type="submission" date="2020-10" db="EMBL/GenBank/DDBJ databases">
        <title>The Coptis chinensis genome and diversification of protoberbering-type alkaloids.</title>
        <authorList>
            <person name="Wang B."/>
            <person name="Shu S."/>
            <person name="Song C."/>
            <person name="Liu Y."/>
        </authorList>
    </citation>
    <scope>NUCLEOTIDE SEQUENCE [LARGE SCALE GENOMIC DNA]</scope>
    <source>
        <strain evidence="11">HL-2020</strain>
        <tissue evidence="11">Leaf</tissue>
    </source>
</reference>
<comment type="subcellular location">
    <subcellularLocation>
        <location evidence="1">Membrane</location>
    </subcellularLocation>
</comment>
<feature type="signal peptide" evidence="9">
    <location>
        <begin position="1"/>
        <end position="30"/>
    </location>
</feature>
<dbReference type="Gene3D" id="1.10.510.10">
    <property type="entry name" value="Transferase(Phosphotransferase) domain 1"/>
    <property type="match status" value="1"/>
</dbReference>
<evidence type="ECO:0000256" key="1">
    <source>
        <dbReference type="ARBA" id="ARBA00004370"/>
    </source>
</evidence>
<evidence type="ECO:0000256" key="8">
    <source>
        <dbReference type="SAM" id="Phobius"/>
    </source>
</evidence>
<dbReference type="InterPro" id="IPR000719">
    <property type="entry name" value="Prot_kinase_dom"/>
</dbReference>
<dbReference type="GO" id="GO:0005524">
    <property type="term" value="F:ATP binding"/>
    <property type="evidence" value="ECO:0007669"/>
    <property type="project" value="InterPro"/>
</dbReference>
<dbReference type="SUPFAM" id="SSF52058">
    <property type="entry name" value="L domain-like"/>
    <property type="match status" value="1"/>
</dbReference>
<dbReference type="Proteomes" id="UP000631114">
    <property type="component" value="Unassembled WGS sequence"/>
</dbReference>
<evidence type="ECO:0000256" key="6">
    <source>
        <dbReference type="ARBA" id="ARBA00022989"/>
    </source>
</evidence>
<dbReference type="InterPro" id="IPR001611">
    <property type="entry name" value="Leu-rich_rpt"/>
</dbReference>
<sequence length="649" mass="72239">MQKKKHPHEKMYSFPLILKLLILSLPFSSSSTLVVNSIIPSDALSLLAFKSKADLQNKLPFTLHKRYDYCLWQGVKCVHGKVVQLILPSFNLGGIFEPNTLSKLDQLRVLSLQNNSLTGPIPNLSSLINLKSLFLNHNSFSGYFPFSVIFLSRLQILDLSYNNFTGSVPSELTRLDWVYYLKLNSNRFNGTIPPFNQSLLLIFNVSDNNFTGAVPVTLALLKFDASAFSRNPLLCGEIINKVCNASKSPFFAPWNASAPPPKTMGQTQQLKGGFSSPPLVKKHNKVGLVLGFLVGIVLVIGFVLSIFWVVRKRRRRQKVSVPLTLLSSESTSTSVHVEENSELELKVKEMDTKKSGNLVFCGGEQQVYSLDQLMTGSAEMLGRGSIGTTYKAVLDNNLIVCVKRLDVNKTANASQEVFERLIQVVGDLRHPNLVPLKAYFQAKEEKLLIYEYQSNGSLFSLIHGLRSTRAKPLHWTSCLKIAEDVAQGLAYIHQASSLVHGNLKATNVLLGNDFEACLTDYCLAVLFNTSCEEDTDSAGYRAPEVRKSSTRATSKSDVYAFGVLLLELLTSKPPSQHPFLMPADLLKWVRHAREEEGGEDKWLAMLLGIATACNRTSPEQRPTMWQVLKMIQDIKETASEELDPSTVFS</sequence>
<evidence type="ECO:0000256" key="4">
    <source>
        <dbReference type="ARBA" id="ARBA00022729"/>
    </source>
</evidence>
<dbReference type="PANTHER" id="PTHR48007">
    <property type="entry name" value="LEUCINE-RICH REPEAT RECEPTOR-LIKE PROTEIN KINASE PXC1"/>
    <property type="match status" value="1"/>
</dbReference>
<dbReference type="Gene3D" id="3.30.200.20">
    <property type="entry name" value="Phosphorylase Kinase, domain 1"/>
    <property type="match status" value="1"/>
</dbReference>
<keyword evidence="12" id="KW-1185">Reference proteome</keyword>
<dbReference type="EMBL" id="JADFTS010000002">
    <property type="protein sequence ID" value="KAF9619247.1"/>
    <property type="molecule type" value="Genomic_DNA"/>
</dbReference>
<comment type="caution">
    <text evidence="11">The sequence shown here is derived from an EMBL/GenBank/DDBJ whole genome shotgun (WGS) entry which is preliminary data.</text>
</comment>
<dbReference type="InterPro" id="IPR032675">
    <property type="entry name" value="LRR_dom_sf"/>
</dbReference>
<evidence type="ECO:0000256" key="5">
    <source>
        <dbReference type="ARBA" id="ARBA00022737"/>
    </source>
</evidence>
<accession>A0A835IN24</accession>
<keyword evidence="4 9" id="KW-0732">Signal</keyword>
<name>A0A835IN24_9MAGN</name>
<evidence type="ECO:0000256" key="7">
    <source>
        <dbReference type="ARBA" id="ARBA00023136"/>
    </source>
</evidence>
<evidence type="ECO:0000256" key="3">
    <source>
        <dbReference type="ARBA" id="ARBA00022692"/>
    </source>
</evidence>
<dbReference type="GO" id="GO:0004672">
    <property type="term" value="F:protein kinase activity"/>
    <property type="evidence" value="ECO:0007669"/>
    <property type="project" value="InterPro"/>
</dbReference>
<dbReference type="Gene3D" id="3.80.10.10">
    <property type="entry name" value="Ribonuclease Inhibitor"/>
    <property type="match status" value="2"/>
</dbReference>
<dbReference type="SUPFAM" id="SSF56112">
    <property type="entry name" value="Protein kinase-like (PK-like)"/>
    <property type="match status" value="1"/>
</dbReference>
<dbReference type="PROSITE" id="PS51450">
    <property type="entry name" value="LRR"/>
    <property type="match status" value="1"/>
</dbReference>
<evidence type="ECO:0000259" key="10">
    <source>
        <dbReference type="PROSITE" id="PS50011"/>
    </source>
</evidence>
<keyword evidence="2" id="KW-0433">Leucine-rich repeat</keyword>
<evidence type="ECO:0000256" key="2">
    <source>
        <dbReference type="ARBA" id="ARBA00022614"/>
    </source>
</evidence>
<proteinExistence type="predicted"/>
<feature type="transmembrane region" description="Helical" evidence="8">
    <location>
        <begin position="286"/>
        <end position="310"/>
    </location>
</feature>
<dbReference type="InterPro" id="IPR046959">
    <property type="entry name" value="PRK1-6/SRF4-like"/>
</dbReference>
<keyword evidence="7 8" id="KW-0472">Membrane</keyword>
<evidence type="ECO:0000256" key="9">
    <source>
        <dbReference type="SAM" id="SignalP"/>
    </source>
</evidence>
<protein>
    <recommendedName>
        <fullName evidence="10">Protein kinase domain-containing protein</fullName>
    </recommendedName>
</protein>
<keyword evidence="6 8" id="KW-1133">Transmembrane helix</keyword>
<feature type="chain" id="PRO_5032610225" description="Protein kinase domain-containing protein" evidence="9">
    <location>
        <begin position="31"/>
        <end position="649"/>
    </location>
</feature>
<evidence type="ECO:0000313" key="11">
    <source>
        <dbReference type="EMBL" id="KAF9619247.1"/>
    </source>
</evidence>
<gene>
    <name evidence="11" type="ORF">IFM89_005801</name>
</gene>
<feature type="domain" description="Protein kinase" evidence="10">
    <location>
        <begin position="375"/>
        <end position="642"/>
    </location>
</feature>
<organism evidence="11 12">
    <name type="scientific">Coptis chinensis</name>
    <dbReference type="NCBI Taxonomy" id="261450"/>
    <lineage>
        <taxon>Eukaryota</taxon>
        <taxon>Viridiplantae</taxon>
        <taxon>Streptophyta</taxon>
        <taxon>Embryophyta</taxon>
        <taxon>Tracheophyta</taxon>
        <taxon>Spermatophyta</taxon>
        <taxon>Magnoliopsida</taxon>
        <taxon>Ranunculales</taxon>
        <taxon>Ranunculaceae</taxon>
        <taxon>Coptidoideae</taxon>
        <taxon>Coptis</taxon>
    </lineage>
</organism>
<dbReference type="InterPro" id="IPR011009">
    <property type="entry name" value="Kinase-like_dom_sf"/>
</dbReference>
<keyword evidence="3 8" id="KW-0812">Transmembrane</keyword>
<dbReference type="Pfam" id="PF00069">
    <property type="entry name" value="Pkinase"/>
    <property type="match status" value="1"/>
</dbReference>
<dbReference type="PANTHER" id="PTHR48007:SF37">
    <property type="entry name" value="LEUCINE-RICH REPEAT PROTEIN KINASE FAMILY PROTEIN"/>
    <property type="match status" value="1"/>
</dbReference>
<dbReference type="FunFam" id="3.80.10.10:FF:000400">
    <property type="entry name" value="Nuclear pore complex protein NUP107"/>
    <property type="match status" value="1"/>
</dbReference>
<dbReference type="AlphaFoldDB" id="A0A835IN24"/>